<dbReference type="Proteomes" id="UP001596104">
    <property type="component" value="Unassembled WGS sequence"/>
</dbReference>
<dbReference type="InterPro" id="IPR005064">
    <property type="entry name" value="BUG"/>
</dbReference>
<gene>
    <name evidence="3" type="ORF">ACFPPC_30715</name>
</gene>
<evidence type="ECO:0000256" key="1">
    <source>
        <dbReference type="ARBA" id="ARBA00006987"/>
    </source>
</evidence>
<dbReference type="Gene3D" id="3.40.190.150">
    <property type="entry name" value="Bordetella uptake gene, domain 1"/>
    <property type="match status" value="1"/>
</dbReference>
<dbReference type="PANTHER" id="PTHR42928">
    <property type="entry name" value="TRICARBOXYLATE-BINDING PROTEIN"/>
    <property type="match status" value="1"/>
</dbReference>
<sequence length="317" mass="32494">MLVAAFAAAGLWAVPAAAQAPWPSKPIRLVVPYPAGGNVDLLGRLIGPKLSEALGQPVVIDNKPGAAGAIGTADAAHAEPDGHTLLLGDIATHAINPALQDKLSYRPMEDFTPVIRLTSVSLLLVVNPKGPAKDLAELIAFGKANPDKLTYASAGLGTPQHLAFELLKAKTGMLGTHVPYRGSAPAINDLVAGHVTAMIDGTAVPMAREGALRALGVTGAKRSAALPDVPTIAEAGAPGYEFASWHGLFVPAKTPAAIVERLNAELNKVVADPAVRERMAALNIDLVGGTPAAFGDFIKAEAGKIAELVRISGAKAN</sequence>
<proteinExistence type="inferred from homology"/>
<name>A0ABW0HJ93_9HYPH</name>
<evidence type="ECO:0000256" key="2">
    <source>
        <dbReference type="SAM" id="SignalP"/>
    </source>
</evidence>
<comment type="similarity">
    <text evidence="1">Belongs to the UPF0065 (bug) family.</text>
</comment>
<feature type="signal peptide" evidence="2">
    <location>
        <begin position="1"/>
        <end position="20"/>
    </location>
</feature>
<accession>A0ABW0HJ93</accession>
<comment type="caution">
    <text evidence="3">The sequence shown here is derived from an EMBL/GenBank/DDBJ whole genome shotgun (WGS) entry which is preliminary data.</text>
</comment>
<reference evidence="4" key="1">
    <citation type="journal article" date="2019" name="Int. J. Syst. Evol. Microbiol.">
        <title>The Global Catalogue of Microorganisms (GCM) 10K type strain sequencing project: providing services to taxonomists for standard genome sequencing and annotation.</title>
        <authorList>
            <consortium name="The Broad Institute Genomics Platform"/>
            <consortium name="The Broad Institute Genome Sequencing Center for Infectious Disease"/>
            <person name="Wu L."/>
            <person name="Ma J."/>
        </authorList>
    </citation>
    <scope>NUCLEOTIDE SEQUENCE [LARGE SCALE GENOMIC DNA]</scope>
    <source>
        <strain evidence="4">CGMCC 1.16326</strain>
    </source>
</reference>
<dbReference type="EMBL" id="JBHSLV010000078">
    <property type="protein sequence ID" value="MFC5397030.1"/>
    <property type="molecule type" value="Genomic_DNA"/>
</dbReference>
<keyword evidence="2" id="KW-0732">Signal</keyword>
<feature type="chain" id="PRO_5046321121" evidence="2">
    <location>
        <begin position="21"/>
        <end position="317"/>
    </location>
</feature>
<organism evidence="3 4">
    <name type="scientific">Bosea vestrisii</name>
    <dbReference type="NCBI Taxonomy" id="151416"/>
    <lineage>
        <taxon>Bacteria</taxon>
        <taxon>Pseudomonadati</taxon>
        <taxon>Pseudomonadota</taxon>
        <taxon>Alphaproteobacteria</taxon>
        <taxon>Hyphomicrobiales</taxon>
        <taxon>Boseaceae</taxon>
        <taxon>Bosea</taxon>
    </lineage>
</organism>
<dbReference type="PANTHER" id="PTHR42928:SF5">
    <property type="entry name" value="BLR1237 PROTEIN"/>
    <property type="match status" value="1"/>
</dbReference>
<dbReference type="Pfam" id="PF03401">
    <property type="entry name" value="TctC"/>
    <property type="match status" value="1"/>
</dbReference>
<protein>
    <submittedName>
        <fullName evidence="3">Bug family tripartite tricarboxylate transporter substrate binding protein</fullName>
    </submittedName>
</protein>
<dbReference type="RefSeq" id="WP_377013904.1">
    <property type="nucleotide sequence ID" value="NZ_JBHSLV010000078.1"/>
</dbReference>
<dbReference type="Gene3D" id="3.40.190.10">
    <property type="entry name" value="Periplasmic binding protein-like II"/>
    <property type="match status" value="1"/>
</dbReference>
<dbReference type="PIRSF" id="PIRSF017082">
    <property type="entry name" value="YflP"/>
    <property type="match status" value="1"/>
</dbReference>
<keyword evidence="4" id="KW-1185">Reference proteome</keyword>
<dbReference type="CDD" id="cd13578">
    <property type="entry name" value="PBP2_Bug27"/>
    <property type="match status" value="1"/>
</dbReference>
<dbReference type="InterPro" id="IPR042100">
    <property type="entry name" value="Bug_dom1"/>
</dbReference>
<evidence type="ECO:0000313" key="4">
    <source>
        <dbReference type="Proteomes" id="UP001596104"/>
    </source>
</evidence>
<evidence type="ECO:0000313" key="3">
    <source>
        <dbReference type="EMBL" id="MFC5397030.1"/>
    </source>
</evidence>
<dbReference type="SUPFAM" id="SSF53850">
    <property type="entry name" value="Periplasmic binding protein-like II"/>
    <property type="match status" value="1"/>
</dbReference>